<evidence type="ECO:0000256" key="1">
    <source>
        <dbReference type="SAM" id="Phobius"/>
    </source>
</evidence>
<dbReference type="RefSeq" id="WP_073980264.1">
    <property type="nucleotide sequence ID" value="NZ_JAJLMQ010000029.1"/>
</dbReference>
<accession>A0A8B3M7J3</accession>
<dbReference type="InterPro" id="IPR008473">
    <property type="entry name" value="Phage_holin_3_7"/>
</dbReference>
<name>A0A8B3M7J3_ECOLX</name>
<keyword evidence="1" id="KW-0812">Transmembrane</keyword>
<sequence>MTWQTIVLDVNAIICALIAIRLMFFSKSGKRHRPAVAWMAYMMILAAGFTAFRILYGKYLQVDPGELMLNIAICIAVWRSRGNLAKVFQKAGQ</sequence>
<dbReference type="AlphaFoldDB" id="A0A8B3M7J3"/>
<protein>
    <submittedName>
        <fullName evidence="2">Phage holin family protein</fullName>
    </submittedName>
</protein>
<proteinExistence type="predicted"/>
<dbReference type="Pfam" id="PF05449">
    <property type="entry name" value="Phage_holin_3_7"/>
    <property type="match status" value="1"/>
</dbReference>
<keyword evidence="1" id="KW-1133">Transmembrane helix</keyword>
<comment type="caution">
    <text evidence="2">The sequence shown here is derived from an EMBL/GenBank/DDBJ whole genome shotgun (WGS) entry which is preliminary data.</text>
</comment>
<evidence type="ECO:0000313" key="2">
    <source>
        <dbReference type="EMBL" id="RVE14628.1"/>
    </source>
</evidence>
<organism evidence="2 3">
    <name type="scientific">Escherichia coli</name>
    <dbReference type="NCBI Taxonomy" id="562"/>
    <lineage>
        <taxon>Bacteria</taxon>
        <taxon>Pseudomonadati</taxon>
        <taxon>Pseudomonadota</taxon>
        <taxon>Gammaproteobacteria</taxon>
        <taxon>Enterobacterales</taxon>
        <taxon>Enterobacteriaceae</taxon>
        <taxon>Escherichia</taxon>
    </lineage>
</organism>
<gene>
    <name evidence="2" type="ORF">CIG67_07600</name>
</gene>
<reference evidence="2 3" key="1">
    <citation type="submission" date="2017-08" db="EMBL/GenBank/DDBJ databases">
        <title>Sequencing of Escherichia coli CCPM 6219.</title>
        <authorList>
            <person name="Liu S.-L."/>
            <person name="Zhou Y.-J."/>
            <person name="Zhao M.-F."/>
        </authorList>
    </citation>
    <scope>NUCLEOTIDE SEQUENCE [LARGE SCALE GENOMIC DNA]</scope>
    <source>
        <strain evidence="2 3">CCPM 6219</strain>
    </source>
</reference>
<feature type="transmembrane region" description="Helical" evidence="1">
    <location>
        <begin position="6"/>
        <end position="24"/>
    </location>
</feature>
<evidence type="ECO:0000313" key="3">
    <source>
        <dbReference type="Proteomes" id="UP000288459"/>
    </source>
</evidence>
<feature type="transmembrane region" description="Helical" evidence="1">
    <location>
        <begin position="36"/>
        <end position="56"/>
    </location>
</feature>
<keyword evidence="1" id="KW-0472">Membrane</keyword>
<dbReference type="EMBL" id="NPIM01000107">
    <property type="protein sequence ID" value="RVE14628.1"/>
    <property type="molecule type" value="Genomic_DNA"/>
</dbReference>
<dbReference type="Proteomes" id="UP000288459">
    <property type="component" value="Unassembled WGS sequence"/>
</dbReference>